<keyword evidence="2" id="KW-1185">Reference proteome</keyword>
<sequence>MTCFDRMTDAALDAEIERLAREIAVYEDSYDAEYQNKNDVEREFNQGMIKKPMEDTIASWTRAMDERRRRMGFWIAP</sequence>
<dbReference type="RefSeq" id="WP_097098574.1">
    <property type="nucleotide sequence ID" value="NZ_OCMY01000004.1"/>
</dbReference>
<organism evidence="1 2">
    <name type="scientific">Candidatus Pantoea floridensis</name>
    <dbReference type="NCBI Taxonomy" id="1938870"/>
    <lineage>
        <taxon>Bacteria</taxon>
        <taxon>Pseudomonadati</taxon>
        <taxon>Pseudomonadota</taxon>
        <taxon>Gammaproteobacteria</taxon>
        <taxon>Enterobacterales</taxon>
        <taxon>Erwiniaceae</taxon>
        <taxon>Pantoea</taxon>
    </lineage>
</organism>
<dbReference type="Proteomes" id="UP000219271">
    <property type="component" value="Unassembled WGS sequence"/>
</dbReference>
<gene>
    <name evidence="1" type="ORF">SAMN06273570_5172</name>
</gene>
<proteinExistence type="predicted"/>
<dbReference type="EMBL" id="OCMY01000004">
    <property type="protein sequence ID" value="SOD61511.1"/>
    <property type="molecule type" value="Genomic_DNA"/>
</dbReference>
<evidence type="ECO:0000313" key="1">
    <source>
        <dbReference type="EMBL" id="SOD61511.1"/>
    </source>
</evidence>
<accession>A0A286DS84</accession>
<name>A0A286DS84_9GAMM</name>
<evidence type="ECO:0000313" key="2">
    <source>
        <dbReference type="Proteomes" id="UP000219271"/>
    </source>
</evidence>
<dbReference type="AlphaFoldDB" id="A0A286DS84"/>
<protein>
    <submittedName>
        <fullName evidence="1">Uncharacterized protein</fullName>
    </submittedName>
</protein>
<reference evidence="2" key="1">
    <citation type="submission" date="2017-09" db="EMBL/GenBank/DDBJ databases">
        <authorList>
            <person name="Varghese N."/>
            <person name="Submissions S."/>
        </authorList>
    </citation>
    <scope>NUCLEOTIDE SEQUENCE [LARGE SCALE GENOMIC DNA]</scope>
    <source>
        <strain evidence="2">JKS000234</strain>
    </source>
</reference>